<proteinExistence type="inferred from homology"/>
<dbReference type="InterPro" id="IPR013249">
    <property type="entry name" value="RNA_pol_sigma70_r4_t2"/>
</dbReference>
<dbReference type="PANTHER" id="PTHR43133:SF8">
    <property type="entry name" value="RNA POLYMERASE SIGMA FACTOR HI_1459-RELATED"/>
    <property type="match status" value="1"/>
</dbReference>
<dbReference type="SUPFAM" id="SSF88946">
    <property type="entry name" value="Sigma2 domain of RNA polymerase sigma factors"/>
    <property type="match status" value="1"/>
</dbReference>
<dbReference type="InterPro" id="IPR007627">
    <property type="entry name" value="RNA_pol_sigma70_r2"/>
</dbReference>
<feature type="domain" description="RNA polymerase sigma factor 70 region 4 type 2" evidence="7">
    <location>
        <begin position="126"/>
        <end position="175"/>
    </location>
</feature>
<feature type="domain" description="RNA polymerase sigma-70 region 2" evidence="6">
    <location>
        <begin position="32"/>
        <end position="97"/>
    </location>
</feature>
<dbReference type="SUPFAM" id="SSF88659">
    <property type="entry name" value="Sigma3 and sigma4 domains of RNA polymerase sigma factors"/>
    <property type="match status" value="1"/>
</dbReference>
<dbReference type="Proteomes" id="UP001217838">
    <property type="component" value="Unassembled WGS sequence"/>
</dbReference>
<keyword evidence="4" id="KW-0238">DNA-binding</keyword>
<dbReference type="InterPro" id="IPR013324">
    <property type="entry name" value="RNA_pol_sigma_r3/r4-like"/>
</dbReference>
<evidence type="ECO:0000256" key="5">
    <source>
        <dbReference type="ARBA" id="ARBA00023163"/>
    </source>
</evidence>
<keyword evidence="2" id="KW-0805">Transcription regulation</keyword>
<evidence type="ECO:0000256" key="3">
    <source>
        <dbReference type="ARBA" id="ARBA00023082"/>
    </source>
</evidence>
<dbReference type="Gene3D" id="1.10.1740.10">
    <property type="match status" value="1"/>
</dbReference>
<evidence type="ECO:0000259" key="6">
    <source>
        <dbReference type="Pfam" id="PF04542"/>
    </source>
</evidence>
<dbReference type="InterPro" id="IPR036388">
    <property type="entry name" value="WH-like_DNA-bd_sf"/>
</dbReference>
<evidence type="ECO:0000313" key="9">
    <source>
        <dbReference type="Proteomes" id="UP001217838"/>
    </source>
</evidence>
<accession>A0ABT5BDJ2</accession>
<evidence type="ECO:0000256" key="2">
    <source>
        <dbReference type="ARBA" id="ARBA00023015"/>
    </source>
</evidence>
<comment type="caution">
    <text evidence="8">The sequence shown here is derived from an EMBL/GenBank/DDBJ whole genome shotgun (WGS) entry which is preliminary data.</text>
</comment>
<keyword evidence="3" id="KW-0731">Sigma factor</keyword>
<dbReference type="Pfam" id="PF04542">
    <property type="entry name" value="Sigma70_r2"/>
    <property type="match status" value="1"/>
</dbReference>
<evidence type="ECO:0000259" key="7">
    <source>
        <dbReference type="Pfam" id="PF08281"/>
    </source>
</evidence>
<name>A0ABT5BDJ2_9BACT</name>
<dbReference type="NCBIfam" id="TIGR02937">
    <property type="entry name" value="sigma70-ECF"/>
    <property type="match status" value="1"/>
</dbReference>
<dbReference type="Gene3D" id="1.10.10.10">
    <property type="entry name" value="Winged helix-like DNA-binding domain superfamily/Winged helix DNA-binding domain"/>
    <property type="match status" value="1"/>
</dbReference>
<dbReference type="InterPro" id="IPR013325">
    <property type="entry name" value="RNA_pol_sigma_r2"/>
</dbReference>
<evidence type="ECO:0000256" key="4">
    <source>
        <dbReference type="ARBA" id="ARBA00023125"/>
    </source>
</evidence>
<dbReference type="CDD" id="cd06171">
    <property type="entry name" value="Sigma70_r4"/>
    <property type="match status" value="1"/>
</dbReference>
<organism evidence="8 9">
    <name type="scientific">Nannocystis radixulma</name>
    <dbReference type="NCBI Taxonomy" id="2995305"/>
    <lineage>
        <taxon>Bacteria</taxon>
        <taxon>Pseudomonadati</taxon>
        <taxon>Myxococcota</taxon>
        <taxon>Polyangia</taxon>
        <taxon>Nannocystales</taxon>
        <taxon>Nannocystaceae</taxon>
        <taxon>Nannocystis</taxon>
    </lineage>
</organism>
<keyword evidence="9" id="KW-1185">Reference proteome</keyword>
<evidence type="ECO:0000256" key="1">
    <source>
        <dbReference type="ARBA" id="ARBA00010641"/>
    </source>
</evidence>
<keyword evidence="5" id="KW-0804">Transcription</keyword>
<comment type="similarity">
    <text evidence="1">Belongs to the sigma-70 factor family. ECF subfamily.</text>
</comment>
<dbReference type="RefSeq" id="WP_272003574.1">
    <property type="nucleotide sequence ID" value="NZ_JAQNDN010000019.1"/>
</dbReference>
<dbReference type="Pfam" id="PF08281">
    <property type="entry name" value="Sigma70_r4_2"/>
    <property type="match status" value="1"/>
</dbReference>
<evidence type="ECO:0000313" key="8">
    <source>
        <dbReference type="EMBL" id="MDC0672215.1"/>
    </source>
</evidence>
<reference evidence="8 9" key="1">
    <citation type="submission" date="2022-11" db="EMBL/GenBank/DDBJ databases">
        <title>Minimal conservation of predation-associated metabolite biosynthetic gene clusters underscores biosynthetic potential of Myxococcota including descriptions for ten novel species: Archangium lansinium sp. nov., Myxococcus landrumus sp. nov., Nannocystis bai.</title>
        <authorList>
            <person name="Ahearne A."/>
            <person name="Stevens C."/>
            <person name="Dowd S."/>
        </authorList>
    </citation>
    <scope>NUCLEOTIDE SEQUENCE [LARGE SCALE GENOMIC DNA]</scope>
    <source>
        <strain evidence="8 9">NCELM</strain>
    </source>
</reference>
<dbReference type="InterPro" id="IPR014284">
    <property type="entry name" value="RNA_pol_sigma-70_dom"/>
</dbReference>
<dbReference type="EMBL" id="JAQNDN010000019">
    <property type="protein sequence ID" value="MDC0672215.1"/>
    <property type="molecule type" value="Genomic_DNA"/>
</dbReference>
<protein>
    <submittedName>
        <fullName evidence="8">Sigma-70 family RNA polymerase sigma factor</fullName>
    </submittedName>
</protein>
<dbReference type="PANTHER" id="PTHR43133">
    <property type="entry name" value="RNA POLYMERASE ECF-TYPE SIGMA FACTO"/>
    <property type="match status" value="1"/>
</dbReference>
<sequence>MDDPQHDSDLALLAAWRSGDAAAGNQLCLRFQPKLRRFFGSKAPPPEVDELVQQTWLALAQAATRGSEAPVRTCFRGYLFGIARHVVLAYYRKHSRRDDFDPEVESIETLMPSLSRQLSLQRRVKQLELALQSLPLELQLLAEARYVEELSGRELAEIFGIPEATVRTRLFRARRLIDEALERLELRG</sequence>
<gene>
    <name evidence="8" type="ORF">POL58_30990</name>
</gene>
<dbReference type="InterPro" id="IPR039425">
    <property type="entry name" value="RNA_pol_sigma-70-like"/>
</dbReference>